<evidence type="ECO:0000313" key="4">
    <source>
        <dbReference type="Proteomes" id="UP000636709"/>
    </source>
</evidence>
<dbReference type="EMBL" id="JACEFO010001605">
    <property type="protein sequence ID" value="KAF8731666.1"/>
    <property type="molecule type" value="Genomic_DNA"/>
</dbReference>
<feature type="region of interest" description="Disordered" evidence="1">
    <location>
        <begin position="1"/>
        <end position="47"/>
    </location>
</feature>
<protein>
    <recommendedName>
        <fullName evidence="2">F-box/LRR-repeat protein 15/At3g58940/PEG3-like LRR domain-containing protein</fullName>
    </recommendedName>
</protein>
<feature type="domain" description="F-box/LRR-repeat protein 15/At3g58940/PEG3-like LRR" evidence="2">
    <location>
        <begin position="74"/>
        <end position="141"/>
    </location>
</feature>
<sequence length="325" mass="36416">MARLRQPHLPRPTCPRGPRPPPHPLDLPPPRRPVLHRPLPPPVPRHGHPRRARVLLCPVVAAAAAAVVSGAASRFASTLCSASFGFCHFSEETARTLVFPVLKNLVLREVSISEESLSLVLSETFGFRSFRLVSPSLRSIGVVIAAPKLEALGWLPDARPRLNLGIDVPRELKTNTLSLTMVMRSVKILALRTLYLSLDVGINLMACFPCLTSLYISSIERGDEESNVRHIEQLGHIECIKHHLKKIVNFVKFFVLNARVLQLMRLELPEGCMHCKWMEMLPELLQIKDRACDANFDFCTDGKRWLSCPVSLKRVTDLSRADPFV</sequence>
<keyword evidence="4" id="KW-1185">Reference proteome</keyword>
<gene>
    <name evidence="3" type="ORF">HU200_015594</name>
</gene>
<proteinExistence type="predicted"/>
<dbReference type="InterPro" id="IPR055302">
    <property type="entry name" value="F-box_dom-containing"/>
</dbReference>
<comment type="caution">
    <text evidence="3">The sequence shown here is derived from an EMBL/GenBank/DDBJ whole genome shotgun (WGS) entry which is preliminary data.</text>
</comment>
<reference evidence="3" key="1">
    <citation type="submission" date="2020-07" db="EMBL/GenBank/DDBJ databases">
        <title>Genome sequence and genetic diversity analysis of an under-domesticated orphan crop, white fonio (Digitaria exilis).</title>
        <authorList>
            <person name="Bennetzen J.L."/>
            <person name="Chen S."/>
            <person name="Ma X."/>
            <person name="Wang X."/>
            <person name="Yssel A.E.J."/>
            <person name="Chaluvadi S.R."/>
            <person name="Johnson M."/>
            <person name="Gangashetty P."/>
            <person name="Hamidou F."/>
            <person name="Sanogo M.D."/>
            <person name="Zwaenepoel A."/>
            <person name="Wallace J."/>
            <person name="Van De Peer Y."/>
            <person name="Van Deynze A."/>
        </authorList>
    </citation>
    <scope>NUCLEOTIDE SEQUENCE</scope>
    <source>
        <tissue evidence="3">Leaves</tissue>
    </source>
</reference>
<feature type="domain" description="F-box/LRR-repeat protein 15/At3g58940/PEG3-like LRR" evidence="2">
    <location>
        <begin position="143"/>
        <end position="216"/>
    </location>
</feature>
<name>A0A835KHD0_9POAL</name>
<evidence type="ECO:0000259" key="2">
    <source>
        <dbReference type="Pfam" id="PF24758"/>
    </source>
</evidence>
<evidence type="ECO:0000256" key="1">
    <source>
        <dbReference type="SAM" id="MobiDB-lite"/>
    </source>
</evidence>
<dbReference type="Proteomes" id="UP000636709">
    <property type="component" value="Unassembled WGS sequence"/>
</dbReference>
<dbReference type="InterPro" id="IPR055411">
    <property type="entry name" value="LRR_FXL15/At3g58940/PEG3-like"/>
</dbReference>
<dbReference type="PANTHER" id="PTHR32141">
    <property type="match status" value="1"/>
</dbReference>
<accession>A0A835KHD0</accession>
<dbReference type="PANTHER" id="PTHR32141:SF160">
    <property type="entry name" value="F-BOX DOMAIN-CONTAINING PROTEIN"/>
    <property type="match status" value="1"/>
</dbReference>
<evidence type="ECO:0000313" key="3">
    <source>
        <dbReference type="EMBL" id="KAF8731666.1"/>
    </source>
</evidence>
<dbReference type="Pfam" id="PF24758">
    <property type="entry name" value="LRR_At5g56370"/>
    <property type="match status" value="2"/>
</dbReference>
<feature type="compositionally biased region" description="Pro residues" evidence="1">
    <location>
        <begin position="9"/>
        <end position="44"/>
    </location>
</feature>
<dbReference type="AlphaFoldDB" id="A0A835KHD0"/>
<organism evidence="3 4">
    <name type="scientific">Digitaria exilis</name>
    <dbReference type="NCBI Taxonomy" id="1010633"/>
    <lineage>
        <taxon>Eukaryota</taxon>
        <taxon>Viridiplantae</taxon>
        <taxon>Streptophyta</taxon>
        <taxon>Embryophyta</taxon>
        <taxon>Tracheophyta</taxon>
        <taxon>Spermatophyta</taxon>
        <taxon>Magnoliopsida</taxon>
        <taxon>Liliopsida</taxon>
        <taxon>Poales</taxon>
        <taxon>Poaceae</taxon>
        <taxon>PACMAD clade</taxon>
        <taxon>Panicoideae</taxon>
        <taxon>Panicodae</taxon>
        <taxon>Paniceae</taxon>
        <taxon>Anthephorinae</taxon>
        <taxon>Digitaria</taxon>
    </lineage>
</organism>